<gene>
    <name evidence="2" type="ORF">BGZ65_006748</name>
</gene>
<evidence type="ECO:0000313" key="3">
    <source>
        <dbReference type="Proteomes" id="UP000749646"/>
    </source>
</evidence>
<dbReference type="AlphaFoldDB" id="A0A9P6MGC1"/>
<feature type="compositionally biased region" description="Basic and acidic residues" evidence="1">
    <location>
        <begin position="191"/>
        <end position="205"/>
    </location>
</feature>
<protein>
    <submittedName>
        <fullName evidence="2">Uncharacterized protein</fullName>
    </submittedName>
</protein>
<accession>A0A9P6MGC1</accession>
<evidence type="ECO:0000313" key="2">
    <source>
        <dbReference type="EMBL" id="KAF9997662.1"/>
    </source>
</evidence>
<feature type="compositionally biased region" description="Acidic residues" evidence="1">
    <location>
        <begin position="221"/>
        <end position="236"/>
    </location>
</feature>
<dbReference type="Proteomes" id="UP000749646">
    <property type="component" value="Unassembled WGS sequence"/>
</dbReference>
<comment type="caution">
    <text evidence="2">The sequence shown here is derived from an EMBL/GenBank/DDBJ whole genome shotgun (WGS) entry which is preliminary data.</text>
</comment>
<name>A0A9P6MGC1_9FUNG</name>
<feature type="region of interest" description="Disordered" evidence="1">
    <location>
        <begin position="182"/>
        <end position="236"/>
    </location>
</feature>
<reference evidence="2" key="1">
    <citation type="journal article" date="2020" name="Fungal Divers.">
        <title>Resolving the Mortierellaceae phylogeny through synthesis of multi-gene phylogenetics and phylogenomics.</title>
        <authorList>
            <person name="Vandepol N."/>
            <person name="Liber J."/>
            <person name="Desiro A."/>
            <person name="Na H."/>
            <person name="Kennedy M."/>
            <person name="Barry K."/>
            <person name="Grigoriev I.V."/>
            <person name="Miller A.N."/>
            <person name="O'Donnell K."/>
            <person name="Stajich J.E."/>
            <person name="Bonito G."/>
        </authorList>
    </citation>
    <scope>NUCLEOTIDE SEQUENCE</scope>
    <source>
        <strain evidence="2">MES-2147</strain>
    </source>
</reference>
<dbReference type="OrthoDB" id="2409801at2759"/>
<feature type="non-terminal residue" evidence="2">
    <location>
        <position position="1"/>
    </location>
</feature>
<sequence length="440" mass="49085">TQAILVARLSGQYHDLTCYASESLRQRIHYLARPDGSNLKELFTWDLPPPSPLALPQPSWSVTQLDDYLQGQWSVDEQFPLNPPNFVRSWESIGIYYKALDSETVQAMVPIGRMKLGGEDVTWVVVLTQEVIPRDREEEEEEEYCWRYHNMTAIRETELGTSGWNVLCNHPMHAEASLMQESKTCTSQEADENKNNNIEKEKGNGDSDDADDDYWGQYGDAGDDSTAEENASGEDDEDAYWGKYAQHQEEQEQPERKRNLQQDSPITKDTLANEQQRLLTSLASPGPKTLPASLQAMSVSQMDPIMLSSLLQLLVTEEESIENLSSSSNQSVLAHNSLIHEESTPEKVEGALEGSSCSALTSSWPLPTGIPLSQGLASGNMHSCVDMGRMLPSSTVSSRDESSRPEILESLRSIVRQATLAGYSKDEVFEMLGNIYDPLE</sequence>
<organism evidence="2 3">
    <name type="scientific">Modicella reniformis</name>
    <dbReference type="NCBI Taxonomy" id="1440133"/>
    <lineage>
        <taxon>Eukaryota</taxon>
        <taxon>Fungi</taxon>
        <taxon>Fungi incertae sedis</taxon>
        <taxon>Mucoromycota</taxon>
        <taxon>Mortierellomycotina</taxon>
        <taxon>Mortierellomycetes</taxon>
        <taxon>Mortierellales</taxon>
        <taxon>Mortierellaceae</taxon>
        <taxon>Modicella</taxon>
    </lineage>
</organism>
<keyword evidence="3" id="KW-1185">Reference proteome</keyword>
<evidence type="ECO:0000256" key="1">
    <source>
        <dbReference type="SAM" id="MobiDB-lite"/>
    </source>
</evidence>
<dbReference type="EMBL" id="JAAAHW010000966">
    <property type="protein sequence ID" value="KAF9997662.1"/>
    <property type="molecule type" value="Genomic_DNA"/>
</dbReference>
<proteinExistence type="predicted"/>